<evidence type="ECO:0000256" key="4">
    <source>
        <dbReference type="ARBA" id="ARBA00023125"/>
    </source>
</evidence>
<dbReference type="Gene3D" id="3.30.200.20">
    <property type="entry name" value="Phosphorylase Kinase, domain 1"/>
    <property type="match status" value="1"/>
</dbReference>
<feature type="region of interest" description="Disordered" evidence="6">
    <location>
        <begin position="1566"/>
        <end position="1610"/>
    </location>
</feature>
<dbReference type="GO" id="GO:0005524">
    <property type="term" value="F:ATP binding"/>
    <property type="evidence" value="ECO:0007669"/>
    <property type="project" value="UniProtKB-KW"/>
</dbReference>
<evidence type="ECO:0000259" key="7">
    <source>
        <dbReference type="PROSITE" id="PS50011"/>
    </source>
</evidence>
<feature type="compositionally biased region" description="Polar residues" evidence="6">
    <location>
        <begin position="89"/>
        <end position="98"/>
    </location>
</feature>
<reference evidence="8" key="1">
    <citation type="submission" date="2021-07" db="EMBL/GenBank/DDBJ databases">
        <title>Draft genome of Mortierella alpina, strain LL118, isolated from an aspen leaf litter sample.</title>
        <authorList>
            <person name="Yang S."/>
            <person name="Vinatzer B.A."/>
        </authorList>
    </citation>
    <scope>NUCLEOTIDE SEQUENCE</scope>
    <source>
        <strain evidence="8">LL118</strain>
    </source>
</reference>
<organism evidence="8 9">
    <name type="scientific">Mortierella alpina</name>
    <name type="common">Oleaginous fungus</name>
    <name type="synonym">Mortierella renispora</name>
    <dbReference type="NCBI Taxonomy" id="64518"/>
    <lineage>
        <taxon>Eukaryota</taxon>
        <taxon>Fungi</taxon>
        <taxon>Fungi incertae sedis</taxon>
        <taxon>Mucoromycota</taxon>
        <taxon>Mortierellomycotina</taxon>
        <taxon>Mortierellomycetes</taxon>
        <taxon>Mortierellales</taxon>
        <taxon>Mortierellaceae</taxon>
        <taxon>Mortierella</taxon>
    </lineage>
</organism>
<dbReference type="Gene3D" id="1.25.10.10">
    <property type="entry name" value="Leucine-rich Repeat Variant"/>
    <property type="match status" value="1"/>
</dbReference>
<dbReference type="InterPro" id="IPR011989">
    <property type="entry name" value="ARM-like"/>
</dbReference>
<feature type="compositionally biased region" description="Polar residues" evidence="6">
    <location>
        <begin position="50"/>
        <end position="59"/>
    </location>
</feature>
<dbReference type="Pfam" id="PF05192">
    <property type="entry name" value="MutS_III"/>
    <property type="match status" value="1"/>
</dbReference>
<evidence type="ECO:0000313" key="8">
    <source>
        <dbReference type="EMBL" id="KAG9324895.1"/>
    </source>
</evidence>
<dbReference type="InterPro" id="IPR051177">
    <property type="entry name" value="CIK-Related_Protein"/>
</dbReference>
<keyword evidence="3" id="KW-0067">ATP-binding</keyword>
<dbReference type="InterPro" id="IPR016024">
    <property type="entry name" value="ARM-type_fold"/>
</dbReference>
<dbReference type="Pfam" id="PF00488">
    <property type="entry name" value="MutS_V"/>
    <property type="match status" value="1"/>
</dbReference>
<dbReference type="Gene3D" id="3.30.420.110">
    <property type="entry name" value="MutS, connector domain"/>
    <property type="match status" value="1"/>
</dbReference>
<sequence>MNSTRPSSPAANSGIMCPPTLRTRTPQLCSLDRSSTSTSSPSAQSFSTSFLKASGTSATRPARNNPGRPHTTSSSSSLSNSRQFKGSEWTGSQPSNSGKEPYSVLAAVVEGRGVGAEVGMCFCDIKTSEITVCQLADSQTYVGTLQKMNLYEPVEILVPATAVEPTLSKLVKIIKESVPASTITPVARRYFNDSAGMDYITRYIIKENSTSLLLGIAEKYFCLAATAAVLRYIEESRNAMFLNHSVKFMYGRCSGSMIIDPATARNLELTINLSSQNDKETFFGILNQTVTPMGSRMLRSNILQPCTGKKTINTRLDCVQELSQEEEMFFELKRSLKACHDVDHLITSFIQVPSKPTIKHSEQMINHIINLKHTLRTFADVAQALVGGQNTLLRSTHKALTDPRLAKLSGLIDDVIEQNVVLEKTAVGLRNQRCFAVKAGCNGLLDVARQTYKETINDIFELVNRYVEEYDVQLKVQFNVTMGYYLSTTVDQLNGAELPLIFINIFRKAKLLSFTTLELIKKNAKINDSLTEVYLMSDKIVGDLSSEVRAEVGALYKASECIALLDMLLSFAHQCTLNEYVRPEFTDTLVIKQGRHPVIEKLYSTPFVPNDTYASSAKTFQVITGPNMSGKSTYLRQVALLTIMAQIGSFIPAEYASIRVMDQLVSRICNDDRLELNASTFMVEMRETAYILQNVTEKSLVVIDELGRGTSTHDGLGIAYAVCEELIRTRAIVFFATHFQELTSSLRVYHNVVNLHLETELARDMSNKPGIVYKYHLTDGSAKEEHYGLALAKTMHVLDEVTRRAEEVSLTLESLQANGRRKSESSKVVIRRRALAQVRGLHCYWLMIRRILPDGLLRCSSSHKAHPALRMAYLTDFVKSTLSRVVLGKEIPSFQYNIGERVDSFDSTIWALHKGTKREDNSPVSILCFDCVRQRDKLPLARNAFKKFRTIRHPDLIKYIDGIETESYIYIVTDAVTPLQDHLRSNLDPNLIRWGLFKVANVLKFLTVDASFIHGNIRTSSIFITKSGEWKVGGFEALSSLKEDQPAILTYASLIPDSNRYAPPEVRKKSWNVVKEYELWSTDTWHYACLIYEVYNGTFSSPEQLATPGNIPPEMAPFYKNLLRPDPKTRPSVGDFLDKGMQAKSFFQNDLIQVVMFLENFSVKEPLQRDTFLRRLDMLVERFPKEFCKYKILPELVHALEYGSGGAKVLPPIVKIGADLDEQEYESLISNVLVKMFASTDRTIRLSLLENLGGFIERINKKVINEKIFPSMALGFTDTAPIIREWTVKSVLLVISKLSDKTINYELLRYLGKLQTDEEPGIRTNTVICLGKIAKYLNDTTKGKILVPAFTRSLRDPFAHARVASLMALNATSESYEKGDIATRIIPCISLTLVDTEKIVRVQAMKTLDTFVKRVEKLIENMPDSAIVDTGRDSPSGITRSGTPSTPSSETWAGWAVSSITKKLATGEMQPQSPQLRNGSPSPANTPVPSTGSGMSLSNASATSNGLQIATEDGSSSTGGSRLGNGHSVNRYSSALAAVEADENGASGGWGNEDDDLFADEGFEPMEQFEPSTPSPMPSFATIKPTSTPMRPSTSASSAMSLGGGGSGKTSSRLGFGAMADTSAGNVFYYVFYDAWDGGEDDLFKSLNMGNAGAGNSNSSSSSRPVSSSSISAASAAPANGFVRKEEKMAELARKREERRLRMAEAKEKKKENLLGAKKI</sequence>
<dbReference type="SUPFAM" id="SSF56112">
    <property type="entry name" value="Protein kinase-like (PK-like)"/>
    <property type="match status" value="1"/>
</dbReference>
<protein>
    <recommendedName>
        <fullName evidence="1 5">DNA mismatch repair protein MSH3</fullName>
    </recommendedName>
    <alternativeName>
        <fullName evidence="1 5">DNA mismatch repair protein MSH3</fullName>
    </alternativeName>
</protein>
<comment type="caution">
    <text evidence="8">The sequence shown here is derived from an EMBL/GenBank/DDBJ whole genome shotgun (WGS) entry which is preliminary data.</text>
</comment>
<dbReference type="Pfam" id="PF05190">
    <property type="entry name" value="MutS_IV"/>
    <property type="match status" value="1"/>
</dbReference>
<evidence type="ECO:0000256" key="1">
    <source>
        <dbReference type="ARBA" id="ARBA00022151"/>
    </source>
</evidence>
<dbReference type="PROSITE" id="PS00486">
    <property type="entry name" value="DNA_MISMATCH_REPAIR_2"/>
    <property type="match status" value="1"/>
</dbReference>
<gene>
    <name evidence="8" type="ORF">KVV02_003302</name>
</gene>
<dbReference type="FunFam" id="3.40.50.300:FF:000870">
    <property type="entry name" value="MutS protein homolog 4"/>
    <property type="match status" value="1"/>
</dbReference>
<dbReference type="SMART" id="SM00534">
    <property type="entry name" value="MUTSac"/>
    <property type="match status" value="1"/>
</dbReference>
<feature type="region of interest" description="Disordered" evidence="6">
    <location>
        <begin position="1653"/>
        <end position="1680"/>
    </location>
</feature>
<feature type="compositionally biased region" description="Polar residues" evidence="6">
    <location>
        <begin position="1"/>
        <end position="11"/>
    </location>
</feature>
<evidence type="ECO:0000256" key="3">
    <source>
        <dbReference type="ARBA" id="ARBA00022840"/>
    </source>
</evidence>
<accession>A0A9P8D1Q5</accession>
<dbReference type="Gene3D" id="1.10.510.10">
    <property type="entry name" value="Transferase(Phosphotransferase) domain 1"/>
    <property type="match status" value="1"/>
</dbReference>
<dbReference type="SUPFAM" id="SSF48334">
    <property type="entry name" value="DNA repair protein MutS, domain III"/>
    <property type="match status" value="1"/>
</dbReference>
<evidence type="ECO:0000256" key="6">
    <source>
        <dbReference type="SAM" id="MobiDB-lite"/>
    </source>
</evidence>
<dbReference type="GO" id="GO:0006409">
    <property type="term" value="P:tRNA export from nucleus"/>
    <property type="evidence" value="ECO:0007669"/>
    <property type="project" value="TreeGrafter"/>
</dbReference>
<dbReference type="Proteomes" id="UP000717515">
    <property type="component" value="Unassembled WGS sequence"/>
</dbReference>
<feature type="compositionally biased region" description="Low complexity" evidence="6">
    <location>
        <begin position="30"/>
        <end position="49"/>
    </location>
</feature>
<feature type="region of interest" description="Disordered" evidence="6">
    <location>
        <begin position="1426"/>
        <end position="1453"/>
    </location>
</feature>
<dbReference type="Gene3D" id="3.40.50.300">
    <property type="entry name" value="P-loop containing nucleotide triphosphate hydrolases"/>
    <property type="match status" value="1"/>
</dbReference>
<dbReference type="InterPro" id="IPR000719">
    <property type="entry name" value="Prot_kinase_dom"/>
</dbReference>
<dbReference type="FunFam" id="3.30.420.110:FF:000003">
    <property type="entry name" value="mutS protein homolog 4"/>
    <property type="match status" value="1"/>
</dbReference>
<dbReference type="PANTHER" id="PTHR12984:SF3">
    <property type="entry name" value="N-TERMINAL KINASE-LIKE PROTEIN"/>
    <property type="match status" value="1"/>
</dbReference>
<dbReference type="SMART" id="SM00533">
    <property type="entry name" value="MUTSd"/>
    <property type="match status" value="1"/>
</dbReference>
<feature type="region of interest" description="Disordered" evidence="6">
    <location>
        <begin position="1701"/>
        <end position="1720"/>
    </location>
</feature>
<dbReference type="Gene3D" id="1.10.1420.10">
    <property type="match status" value="2"/>
</dbReference>
<evidence type="ECO:0000313" key="9">
    <source>
        <dbReference type="Proteomes" id="UP000717515"/>
    </source>
</evidence>
<keyword evidence="4" id="KW-0238">DNA-binding</keyword>
<dbReference type="GO" id="GO:0005737">
    <property type="term" value="C:cytoplasm"/>
    <property type="evidence" value="ECO:0007669"/>
    <property type="project" value="TreeGrafter"/>
</dbReference>
<dbReference type="Pfam" id="PF00069">
    <property type="entry name" value="Pkinase"/>
    <property type="match status" value="1"/>
</dbReference>
<dbReference type="InterPro" id="IPR036678">
    <property type="entry name" value="MutS_con_dom_sf"/>
</dbReference>
<dbReference type="SUPFAM" id="SSF53150">
    <property type="entry name" value="DNA repair protein MutS, domain II"/>
    <property type="match status" value="1"/>
</dbReference>
<evidence type="ECO:0000256" key="2">
    <source>
        <dbReference type="ARBA" id="ARBA00022741"/>
    </source>
</evidence>
<dbReference type="Pfam" id="PF05188">
    <property type="entry name" value="MutS_II"/>
    <property type="match status" value="1"/>
</dbReference>
<dbReference type="GO" id="GO:0030983">
    <property type="term" value="F:mismatched DNA binding"/>
    <property type="evidence" value="ECO:0007669"/>
    <property type="project" value="InterPro"/>
</dbReference>
<keyword evidence="2" id="KW-0547">Nucleotide-binding</keyword>
<dbReference type="SUPFAM" id="SSF48371">
    <property type="entry name" value="ARM repeat"/>
    <property type="match status" value="1"/>
</dbReference>
<dbReference type="InterPro" id="IPR027417">
    <property type="entry name" value="P-loop_NTPase"/>
</dbReference>
<dbReference type="InterPro" id="IPR007696">
    <property type="entry name" value="DNA_mismatch_repair_MutS_core"/>
</dbReference>
<feature type="compositionally biased region" description="Basic and acidic residues" evidence="6">
    <location>
        <begin position="1701"/>
        <end position="1713"/>
    </location>
</feature>
<feature type="compositionally biased region" description="Polar residues" evidence="6">
    <location>
        <begin position="1469"/>
        <end position="1520"/>
    </location>
</feature>
<feature type="compositionally biased region" description="Low complexity" evidence="6">
    <location>
        <begin position="1584"/>
        <end position="1601"/>
    </location>
</feature>
<dbReference type="SMART" id="SM00220">
    <property type="entry name" value="S_TKc"/>
    <property type="match status" value="1"/>
</dbReference>
<dbReference type="InterPro" id="IPR000432">
    <property type="entry name" value="DNA_mismatch_repair_MutS_C"/>
</dbReference>
<dbReference type="GO" id="GO:0006298">
    <property type="term" value="P:mismatch repair"/>
    <property type="evidence" value="ECO:0007669"/>
    <property type="project" value="InterPro"/>
</dbReference>
<dbReference type="PROSITE" id="PS50011">
    <property type="entry name" value="PROTEIN_KINASE_DOM"/>
    <property type="match status" value="1"/>
</dbReference>
<evidence type="ECO:0000256" key="5">
    <source>
        <dbReference type="ARBA" id="ARBA00073774"/>
    </source>
</evidence>
<dbReference type="InterPro" id="IPR011009">
    <property type="entry name" value="Kinase-like_dom_sf"/>
</dbReference>
<dbReference type="InterPro" id="IPR036187">
    <property type="entry name" value="DNA_mismatch_repair_MutS_sf"/>
</dbReference>
<feature type="domain" description="Protein kinase" evidence="7">
    <location>
        <begin position="871"/>
        <end position="1147"/>
    </location>
</feature>
<proteinExistence type="predicted"/>
<dbReference type="EMBL" id="JAIFTL010000054">
    <property type="protein sequence ID" value="KAG9324895.1"/>
    <property type="molecule type" value="Genomic_DNA"/>
</dbReference>
<name>A0A9P8D1Q5_MORAP</name>
<feature type="region of interest" description="Disordered" evidence="6">
    <location>
        <begin position="1467"/>
        <end position="1526"/>
    </location>
</feature>
<dbReference type="PANTHER" id="PTHR12984">
    <property type="entry name" value="SCY1-RELATED S/T PROTEIN KINASE-LIKE"/>
    <property type="match status" value="1"/>
</dbReference>
<feature type="compositionally biased region" description="Polar residues" evidence="6">
    <location>
        <begin position="1436"/>
        <end position="1451"/>
    </location>
</feature>
<dbReference type="InterPro" id="IPR007860">
    <property type="entry name" value="DNA_mmatch_repair_MutS_con_dom"/>
</dbReference>
<dbReference type="InterPro" id="IPR007861">
    <property type="entry name" value="DNA_mismatch_repair_MutS_clamp"/>
</dbReference>
<dbReference type="GO" id="GO:0004672">
    <property type="term" value="F:protein kinase activity"/>
    <property type="evidence" value="ECO:0007669"/>
    <property type="project" value="InterPro"/>
</dbReference>
<dbReference type="SUPFAM" id="SSF52540">
    <property type="entry name" value="P-loop containing nucleoside triphosphate hydrolases"/>
    <property type="match status" value="1"/>
</dbReference>
<feature type="region of interest" description="Disordered" evidence="6">
    <location>
        <begin position="1"/>
        <end position="100"/>
    </location>
</feature>